<accession>E6XDR4</accession>
<dbReference type="KEGG" id="cao:Celal_4008"/>
<name>E6XDR4_CELAD</name>
<gene>
    <name evidence="1" type="ordered locus">Celal_4008</name>
</gene>
<dbReference type="eggNOG" id="ENOG5033J1Z">
    <property type="taxonomic scope" value="Bacteria"/>
</dbReference>
<dbReference type="OrthoDB" id="1436332at2"/>
<reference evidence="1 2" key="1">
    <citation type="journal article" date="2010" name="Stand. Genomic Sci.">
        <title>Complete genome sequence of Cellulophaga algicola type strain (IC166).</title>
        <authorList>
            <person name="Abt B."/>
            <person name="Lu M."/>
            <person name="Misra M."/>
            <person name="Han C."/>
            <person name="Nolan M."/>
            <person name="Lucas S."/>
            <person name="Hammon N."/>
            <person name="Deshpande S."/>
            <person name="Cheng J.F."/>
            <person name="Tapia R."/>
            <person name="Goodwin L."/>
            <person name="Pitluck S."/>
            <person name="Liolios K."/>
            <person name="Pagani I."/>
            <person name="Ivanova N."/>
            <person name="Mavromatis K."/>
            <person name="Ovchinikova G."/>
            <person name="Pati A."/>
            <person name="Chen A."/>
            <person name="Palaniappan K."/>
            <person name="Land M."/>
            <person name="Hauser L."/>
            <person name="Chang Y.J."/>
            <person name="Jeffries C.D."/>
            <person name="Detter J.C."/>
            <person name="Brambilla E."/>
            <person name="Rohde M."/>
            <person name="Tindall B.J."/>
            <person name="Goker M."/>
            <person name="Woyke T."/>
            <person name="Bristow J."/>
            <person name="Eisen J.A."/>
            <person name="Markowitz V."/>
            <person name="Hugenholtz P."/>
            <person name="Kyrpides N.C."/>
            <person name="Klenk H.P."/>
            <person name="Lapidus A."/>
        </authorList>
    </citation>
    <scope>NUCLEOTIDE SEQUENCE [LARGE SCALE GENOMIC DNA]</scope>
    <source>
        <strain evidence="2">DSM 14237 / IC166 / ACAM 630</strain>
    </source>
</reference>
<keyword evidence="2" id="KW-1185">Reference proteome</keyword>
<dbReference type="RefSeq" id="WP_013552701.1">
    <property type="nucleotide sequence ID" value="NC_014934.1"/>
</dbReference>
<proteinExistence type="predicted"/>
<dbReference type="Proteomes" id="UP000008634">
    <property type="component" value="Chromosome"/>
</dbReference>
<evidence type="ECO:0000313" key="2">
    <source>
        <dbReference type="Proteomes" id="UP000008634"/>
    </source>
</evidence>
<dbReference type="STRING" id="688270.Celal_4008"/>
<evidence type="ECO:0000313" key="1">
    <source>
        <dbReference type="EMBL" id="ADV51252.1"/>
    </source>
</evidence>
<sequence>MKNFFLVMTVAFCFLSCDNDDGNATNESQCNYEGLSYYDVDNDDETLIPESNLTTTYYPNNSGPGIPAVEIYKTDDVSMVFTTDVVTLNATGTGDLTINNGQTTTVNVICQRAGTAVGEEFRYDITLSGFEVEFCVVIDGVNP</sequence>
<dbReference type="HOGENOM" id="CLU_1802618_0_0_10"/>
<dbReference type="EMBL" id="CP002453">
    <property type="protein sequence ID" value="ADV51252.1"/>
    <property type="molecule type" value="Genomic_DNA"/>
</dbReference>
<dbReference type="AlphaFoldDB" id="E6XDR4"/>
<organism evidence="1 2">
    <name type="scientific">Cellulophaga algicola (strain DSM 14237 / IC166 / ACAM 630)</name>
    <dbReference type="NCBI Taxonomy" id="688270"/>
    <lineage>
        <taxon>Bacteria</taxon>
        <taxon>Pseudomonadati</taxon>
        <taxon>Bacteroidota</taxon>
        <taxon>Flavobacteriia</taxon>
        <taxon>Flavobacteriales</taxon>
        <taxon>Flavobacteriaceae</taxon>
        <taxon>Cellulophaga</taxon>
    </lineage>
</organism>
<protein>
    <submittedName>
        <fullName evidence="1">Uncharacterized protein</fullName>
    </submittedName>
</protein>